<sequence>MRDFYARFKAQNNVVARKTIPPPNNQVLCLSKADVKRTLCRVNPQKSVGPDIPVRVLRECAEQLVDVFTDIFIWSLNTSSISKKAQQRLYFLRRLRKAHLPPPILTMFYRGTIESVPSSCITAWFGNCAISDCKTLQRIVRTAEKIIGVSPLYHGHLHHTLHPQSKQHWESNSKHWTKMALVRSAAITTTLTSFALFLFFKLTSSNSKPVNSYTNEYISILLANVQSLENKLDDLRAKVKFQRDIRDCSLLCFTETWLNPVVLDLAIQPAEFFSVHRMDRTQESGKSRGGVVCLMEVLAQREVVRWTDQSVAALQDTLDDADWDMFWCSSDDINVFTEAVVGFIGKLADDNVKKTIIRTFPNKKPWVDKTIHDALRSHAAVYSTGLASGDMVDCMATTNSTTIIKFADDTVVVRLISDNNETAYLEEIRNLENWCQRNNLLLNV</sequence>
<dbReference type="Pfam" id="PF09004">
    <property type="entry name" value="ALKBH8_N"/>
    <property type="match status" value="1"/>
</dbReference>
<dbReference type="EMBL" id="JAUCMX010000238">
    <property type="protein sequence ID" value="KAK3505997.1"/>
    <property type="molecule type" value="Genomic_DNA"/>
</dbReference>
<dbReference type="GO" id="GO:0016706">
    <property type="term" value="F:2-oxoglutarate-dependent dioxygenase activity"/>
    <property type="evidence" value="ECO:0007669"/>
    <property type="project" value="InterPro"/>
</dbReference>
<name>A0AAE0UIH6_9TELE</name>
<keyword evidence="4" id="KW-1185">Reference proteome</keyword>
<keyword evidence="1" id="KW-0175">Coiled coil</keyword>
<dbReference type="InterPro" id="IPR015095">
    <property type="entry name" value="AlkB_hom8_N"/>
</dbReference>
<comment type="caution">
    <text evidence="3">The sequence shown here is derived from an EMBL/GenBank/DDBJ whole genome shotgun (WGS) entry which is preliminary data.</text>
</comment>
<reference evidence="3" key="1">
    <citation type="submission" date="2023-06" db="EMBL/GenBank/DDBJ databases">
        <title>Male Hemibagrus guttatus genome.</title>
        <authorList>
            <person name="Bian C."/>
        </authorList>
    </citation>
    <scope>NUCLEOTIDE SEQUENCE</scope>
    <source>
        <strain evidence="3">Male_cb2023</strain>
        <tissue evidence="3">Muscle</tissue>
    </source>
</reference>
<evidence type="ECO:0000256" key="1">
    <source>
        <dbReference type="SAM" id="Coils"/>
    </source>
</evidence>
<proteinExistence type="predicted"/>
<feature type="domain" description="Alkylated DNA repair protein AlkB homologue 8 N-terminal" evidence="2">
    <location>
        <begin position="74"/>
        <end position="115"/>
    </location>
</feature>
<organism evidence="3 4">
    <name type="scientific">Hemibagrus guttatus</name>
    <dbReference type="NCBI Taxonomy" id="175788"/>
    <lineage>
        <taxon>Eukaryota</taxon>
        <taxon>Metazoa</taxon>
        <taxon>Chordata</taxon>
        <taxon>Craniata</taxon>
        <taxon>Vertebrata</taxon>
        <taxon>Euteleostomi</taxon>
        <taxon>Actinopterygii</taxon>
        <taxon>Neopterygii</taxon>
        <taxon>Teleostei</taxon>
        <taxon>Ostariophysi</taxon>
        <taxon>Siluriformes</taxon>
        <taxon>Bagridae</taxon>
        <taxon>Hemibagrus</taxon>
    </lineage>
</organism>
<evidence type="ECO:0000259" key="2">
    <source>
        <dbReference type="Pfam" id="PF09004"/>
    </source>
</evidence>
<dbReference type="Proteomes" id="UP001274896">
    <property type="component" value="Unassembled WGS sequence"/>
</dbReference>
<dbReference type="AlphaFoldDB" id="A0AAE0UIH6"/>
<feature type="non-terminal residue" evidence="3">
    <location>
        <position position="444"/>
    </location>
</feature>
<protein>
    <recommendedName>
        <fullName evidence="2">Alkylated DNA repair protein AlkB homologue 8 N-terminal domain-containing protein</fullName>
    </recommendedName>
</protein>
<evidence type="ECO:0000313" key="3">
    <source>
        <dbReference type="EMBL" id="KAK3505997.1"/>
    </source>
</evidence>
<accession>A0AAE0UIH6</accession>
<dbReference type="PANTHER" id="PTHR47510:SF3">
    <property type="entry name" value="ENDO_EXONUCLEASE_PHOSPHATASE DOMAIN-CONTAINING PROTEIN"/>
    <property type="match status" value="1"/>
</dbReference>
<evidence type="ECO:0000313" key="4">
    <source>
        <dbReference type="Proteomes" id="UP001274896"/>
    </source>
</evidence>
<dbReference type="PANTHER" id="PTHR47510">
    <property type="entry name" value="REVERSE TRANSCRIPTASE DOMAIN-CONTAINING PROTEIN"/>
    <property type="match status" value="1"/>
</dbReference>
<feature type="coiled-coil region" evidence="1">
    <location>
        <begin position="218"/>
        <end position="245"/>
    </location>
</feature>
<gene>
    <name evidence="3" type="ORF">QTP70_003344</name>
</gene>
<dbReference type="GO" id="GO:0008168">
    <property type="term" value="F:methyltransferase activity"/>
    <property type="evidence" value="ECO:0007669"/>
    <property type="project" value="InterPro"/>
</dbReference>